<proteinExistence type="predicted"/>
<dbReference type="EMBL" id="QXFY01002464">
    <property type="protein sequence ID" value="KAE9297058.1"/>
    <property type="molecule type" value="Genomic_DNA"/>
</dbReference>
<reference evidence="1 2" key="1">
    <citation type="submission" date="2018-09" db="EMBL/GenBank/DDBJ databases">
        <title>Genomic investigation of the strawberry pathogen Phytophthora fragariae indicates pathogenicity is determined by transcriptional variation in three key races.</title>
        <authorList>
            <person name="Adams T.M."/>
            <person name="Armitage A.D."/>
            <person name="Sobczyk M.K."/>
            <person name="Bates H.J."/>
            <person name="Dunwell J.M."/>
            <person name="Nellist C.F."/>
            <person name="Harrison R.J."/>
        </authorList>
    </citation>
    <scope>NUCLEOTIDE SEQUENCE [LARGE SCALE GENOMIC DNA]</scope>
    <source>
        <strain evidence="1 2">NOV-77</strain>
    </source>
</reference>
<evidence type="ECO:0000313" key="2">
    <source>
        <dbReference type="Proteomes" id="UP000486351"/>
    </source>
</evidence>
<gene>
    <name evidence="1" type="ORF">PF008_g23840</name>
</gene>
<sequence length="52" mass="5429">MLSTSVSQLFALLDELCAACKHLVLVAFHVSMSGETLLALGASLGAARHFPT</sequence>
<name>A0A6G0QQL3_9STRA</name>
<evidence type="ECO:0000313" key="1">
    <source>
        <dbReference type="EMBL" id="KAE9297058.1"/>
    </source>
</evidence>
<organism evidence="1 2">
    <name type="scientific">Phytophthora fragariae</name>
    <dbReference type="NCBI Taxonomy" id="53985"/>
    <lineage>
        <taxon>Eukaryota</taxon>
        <taxon>Sar</taxon>
        <taxon>Stramenopiles</taxon>
        <taxon>Oomycota</taxon>
        <taxon>Peronosporomycetes</taxon>
        <taxon>Peronosporales</taxon>
        <taxon>Peronosporaceae</taxon>
        <taxon>Phytophthora</taxon>
    </lineage>
</organism>
<comment type="caution">
    <text evidence="1">The sequence shown here is derived from an EMBL/GenBank/DDBJ whole genome shotgun (WGS) entry which is preliminary data.</text>
</comment>
<dbReference type="Proteomes" id="UP000486351">
    <property type="component" value="Unassembled WGS sequence"/>
</dbReference>
<dbReference type="AlphaFoldDB" id="A0A6G0QQL3"/>
<protein>
    <submittedName>
        <fullName evidence="1">Uncharacterized protein</fullName>
    </submittedName>
</protein>
<accession>A0A6G0QQL3</accession>